<dbReference type="AlphaFoldDB" id="G7CKG4"/>
<evidence type="ECO:0000313" key="2">
    <source>
        <dbReference type="EMBL" id="EHI11674.1"/>
    </source>
</evidence>
<name>G7CKG4_MYCT3</name>
<accession>G7CKG4</accession>
<reference evidence="2 3" key="1">
    <citation type="submission" date="2011-11" db="EMBL/GenBank/DDBJ databases">
        <authorList>
            <consortium name="Tuberculosis Structural Genomics Consortium"/>
            <person name="Ioerger T.R."/>
        </authorList>
    </citation>
    <scope>NUCLEOTIDE SEQUENCE [LARGE SCALE GENOMIC DNA]</scope>
    <source>
        <strain evidence="3">ATCC 19527 / DSM 44167 / CIP 105390 / JCM 6362 / NCTC 10409 / 316</strain>
    </source>
</reference>
<evidence type="ECO:0000313" key="3">
    <source>
        <dbReference type="Proteomes" id="UP000004915"/>
    </source>
</evidence>
<keyword evidence="3" id="KW-1185">Reference proteome</keyword>
<organism evidence="2 3">
    <name type="scientific">Mycolicibacterium thermoresistibile (strain ATCC 19527 / DSM 44167 / CIP 105390 / JCM 6362 / NCTC 10409 / 316)</name>
    <name type="common">Mycobacterium thermoresistibile</name>
    <dbReference type="NCBI Taxonomy" id="1078020"/>
    <lineage>
        <taxon>Bacteria</taxon>
        <taxon>Bacillati</taxon>
        <taxon>Actinomycetota</taxon>
        <taxon>Actinomycetes</taxon>
        <taxon>Mycobacteriales</taxon>
        <taxon>Mycobacteriaceae</taxon>
        <taxon>Mycolicibacterium</taxon>
    </lineage>
</organism>
<dbReference type="Proteomes" id="UP000004915">
    <property type="component" value="Unassembled WGS sequence"/>
</dbReference>
<gene>
    <name evidence="2" type="ORF">KEK_12283</name>
</gene>
<feature type="region of interest" description="Disordered" evidence="1">
    <location>
        <begin position="16"/>
        <end position="39"/>
    </location>
</feature>
<evidence type="ECO:0000256" key="1">
    <source>
        <dbReference type="SAM" id="MobiDB-lite"/>
    </source>
</evidence>
<sequence length="39" mass="4301">MRNASRIVLRLTPSNGAISASDGSFWPTARSPRKIRSRS</sequence>
<comment type="caution">
    <text evidence="2">The sequence shown here is derived from an EMBL/GenBank/DDBJ whole genome shotgun (WGS) entry which is preliminary data.</text>
</comment>
<dbReference type="EMBL" id="AGVE01000046">
    <property type="protein sequence ID" value="EHI11674.1"/>
    <property type="molecule type" value="Genomic_DNA"/>
</dbReference>
<protein>
    <submittedName>
        <fullName evidence="2">Uncharacterized protein</fullName>
    </submittedName>
</protein>
<proteinExistence type="predicted"/>